<dbReference type="FunCoup" id="A0A2V0NWE7">
    <property type="interactions" value="2070"/>
</dbReference>
<organism evidence="7 8">
    <name type="scientific">Raphidocelis subcapitata</name>
    <dbReference type="NCBI Taxonomy" id="307507"/>
    <lineage>
        <taxon>Eukaryota</taxon>
        <taxon>Viridiplantae</taxon>
        <taxon>Chlorophyta</taxon>
        <taxon>core chlorophytes</taxon>
        <taxon>Chlorophyceae</taxon>
        <taxon>CS clade</taxon>
        <taxon>Sphaeropleales</taxon>
        <taxon>Selenastraceae</taxon>
        <taxon>Raphidocelis</taxon>
    </lineage>
</organism>
<dbReference type="Gene3D" id="2.30.30.190">
    <property type="entry name" value="CAP Gly-rich-like domain"/>
    <property type="match status" value="1"/>
</dbReference>
<evidence type="ECO:0000256" key="3">
    <source>
        <dbReference type="ARBA" id="ARBA00023186"/>
    </source>
</evidence>
<feature type="domain" description="CAP-Gly" evidence="6">
    <location>
        <begin position="217"/>
        <end position="259"/>
    </location>
</feature>
<evidence type="ECO:0000313" key="7">
    <source>
        <dbReference type="EMBL" id="GBF91659.1"/>
    </source>
</evidence>
<keyword evidence="3" id="KW-0143">Chaperone</keyword>
<dbReference type="Gene3D" id="3.10.20.90">
    <property type="entry name" value="Phosphatidylinositol 3-kinase Catalytic Subunit, Chain A, domain 1"/>
    <property type="match status" value="1"/>
</dbReference>
<accession>A0A2V0NWE7</accession>
<dbReference type="InterPro" id="IPR045172">
    <property type="entry name" value="TBCB_Ubl"/>
</dbReference>
<comment type="subcellular location">
    <subcellularLocation>
        <location evidence="1">Cytoplasm</location>
    </subcellularLocation>
</comment>
<dbReference type="OrthoDB" id="2130750at2759"/>
<dbReference type="InParanoid" id="A0A2V0NWE7"/>
<dbReference type="InterPro" id="IPR000626">
    <property type="entry name" value="Ubiquitin-like_dom"/>
</dbReference>
<dbReference type="GO" id="GO:0051010">
    <property type="term" value="F:microtubule plus-end binding"/>
    <property type="evidence" value="ECO:0007669"/>
    <property type="project" value="TreeGrafter"/>
</dbReference>
<sequence>MATAYAQPLDMGSLREYVTGQSRMQAAADSTVLLHITHNHLKARFPEIRLDMHMTIGAVRAKVTTHTGTSADSMVLQLKDESGRLVATLDDDSRKLGFYSPRNGWSLHVIDTDGTSLSAQGWLEDVSKVQKYEISDEDYERRENTYRKYKAAKVAADPGWTLEKELAIRAGREYVPPATKPVADDDFGEQEAAAIDLGARCVVDPGERRGEVKFLGRVEGLAAGYWVGVALDEPAGKNDGSVKGRAFFSCAPGHGVFVRPDRVTPGDYPPVDDFSDLGSDDEI</sequence>
<dbReference type="CDD" id="cd01789">
    <property type="entry name" value="Ubl_TBCB"/>
    <property type="match status" value="1"/>
</dbReference>
<evidence type="ECO:0000256" key="5">
    <source>
        <dbReference type="SAM" id="MobiDB-lite"/>
    </source>
</evidence>
<evidence type="ECO:0000256" key="4">
    <source>
        <dbReference type="ARBA" id="ARBA00025779"/>
    </source>
</evidence>
<evidence type="ECO:0000259" key="6">
    <source>
        <dbReference type="PROSITE" id="PS50245"/>
    </source>
</evidence>
<proteinExistence type="inferred from homology"/>
<dbReference type="InterPro" id="IPR000938">
    <property type="entry name" value="CAP-Gly_domain"/>
</dbReference>
<keyword evidence="2" id="KW-0963">Cytoplasm</keyword>
<dbReference type="Pfam" id="PF01302">
    <property type="entry name" value="CAP_GLY"/>
    <property type="match status" value="1"/>
</dbReference>
<dbReference type="Proteomes" id="UP000247498">
    <property type="component" value="Unassembled WGS sequence"/>
</dbReference>
<dbReference type="SUPFAM" id="SSF54236">
    <property type="entry name" value="Ubiquitin-like"/>
    <property type="match status" value="1"/>
</dbReference>
<dbReference type="SMART" id="SM01052">
    <property type="entry name" value="CAP_GLY"/>
    <property type="match status" value="1"/>
</dbReference>
<keyword evidence="8" id="KW-1185">Reference proteome</keyword>
<evidence type="ECO:0000256" key="2">
    <source>
        <dbReference type="ARBA" id="ARBA00022490"/>
    </source>
</evidence>
<dbReference type="STRING" id="307507.A0A2V0NWE7"/>
<evidence type="ECO:0000313" key="8">
    <source>
        <dbReference type="Proteomes" id="UP000247498"/>
    </source>
</evidence>
<reference evidence="7 8" key="1">
    <citation type="journal article" date="2018" name="Sci. Rep.">
        <title>Raphidocelis subcapitata (=Pseudokirchneriella subcapitata) provides an insight into genome evolution and environmental adaptations in the Sphaeropleales.</title>
        <authorList>
            <person name="Suzuki S."/>
            <person name="Yamaguchi H."/>
            <person name="Nakajima N."/>
            <person name="Kawachi M."/>
        </authorList>
    </citation>
    <scope>NUCLEOTIDE SEQUENCE [LARGE SCALE GENOMIC DNA]</scope>
    <source>
        <strain evidence="7 8">NIES-35</strain>
    </source>
</reference>
<dbReference type="GO" id="GO:0043014">
    <property type="term" value="F:alpha-tubulin binding"/>
    <property type="evidence" value="ECO:0007669"/>
    <property type="project" value="InterPro"/>
</dbReference>
<dbReference type="PANTHER" id="PTHR18916:SF85">
    <property type="entry name" value="TUBULIN-FOLDING COFACTOR B"/>
    <property type="match status" value="1"/>
</dbReference>
<comment type="similarity">
    <text evidence="4">Belongs to the TBCB family.</text>
</comment>
<gene>
    <name evidence="7" type="ORF">Rsub_03963</name>
</gene>
<dbReference type="SUPFAM" id="SSF74924">
    <property type="entry name" value="Cap-Gly domain"/>
    <property type="match status" value="1"/>
</dbReference>
<dbReference type="Pfam" id="PF14560">
    <property type="entry name" value="Ubiquitin_2"/>
    <property type="match status" value="1"/>
</dbReference>
<dbReference type="GO" id="GO:0005634">
    <property type="term" value="C:nucleus"/>
    <property type="evidence" value="ECO:0007669"/>
    <property type="project" value="TreeGrafter"/>
</dbReference>
<dbReference type="AlphaFoldDB" id="A0A2V0NWE7"/>
<evidence type="ECO:0000256" key="1">
    <source>
        <dbReference type="ARBA" id="ARBA00004496"/>
    </source>
</evidence>
<dbReference type="GO" id="GO:0031122">
    <property type="term" value="P:cytoplasmic microtubule organization"/>
    <property type="evidence" value="ECO:0007669"/>
    <property type="project" value="TreeGrafter"/>
</dbReference>
<dbReference type="GO" id="GO:0007023">
    <property type="term" value="P:post-chaperonin tubulin folding pathway"/>
    <property type="evidence" value="ECO:0007669"/>
    <property type="project" value="InterPro"/>
</dbReference>
<feature type="compositionally biased region" description="Acidic residues" evidence="5">
    <location>
        <begin position="273"/>
        <end position="283"/>
    </location>
</feature>
<dbReference type="PANTHER" id="PTHR18916">
    <property type="entry name" value="DYNACTIN 1-RELATED MICROTUBULE-BINDING"/>
    <property type="match status" value="1"/>
</dbReference>
<dbReference type="GO" id="GO:0035371">
    <property type="term" value="C:microtubule plus-end"/>
    <property type="evidence" value="ECO:0007669"/>
    <property type="project" value="TreeGrafter"/>
</dbReference>
<dbReference type="InterPro" id="IPR029071">
    <property type="entry name" value="Ubiquitin-like_domsf"/>
</dbReference>
<feature type="region of interest" description="Disordered" evidence="5">
    <location>
        <begin position="261"/>
        <end position="283"/>
    </location>
</feature>
<dbReference type="PROSITE" id="PS50245">
    <property type="entry name" value="CAP_GLY_2"/>
    <property type="match status" value="1"/>
</dbReference>
<dbReference type="GO" id="GO:0007021">
    <property type="term" value="P:tubulin complex assembly"/>
    <property type="evidence" value="ECO:0007669"/>
    <property type="project" value="InterPro"/>
</dbReference>
<dbReference type="GO" id="GO:0005737">
    <property type="term" value="C:cytoplasm"/>
    <property type="evidence" value="ECO:0007669"/>
    <property type="project" value="UniProtKB-SubCell"/>
</dbReference>
<protein>
    <recommendedName>
        <fullName evidence="6">CAP-Gly domain-containing protein</fullName>
    </recommendedName>
</protein>
<comment type="caution">
    <text evidence="7">The sequence shown here is derived from an EMBL/GenBank/DDBJ whole genome shotgun (WGS) entry which is preliminary data.</text>
</comment>
<dbReference type="EMBL" id="BDRX01000026">
    <property type="protein sequence ID" value="GBF91659.1"/>
    <property type="molecule type" value="Genomic_DNA"/>
</dbReference>
<dbReference type="InterPro" id="IPR036859">
    <property type="entry name" value="CAP-Gly_dom_sf"/>
</dbReference>
<name>A0A2V0NWE7_9CHLO</name>